<sequence length="988" mass="106612">MNNATEPTSADTTTDSVAIIGLAGRFPGADDAPTFWNNLAAGLSGVTDVPEGHNPDSSLPSHPNYVPRAAVVKDADFFDAQFFGIYPKQAVDMDPQHRLFLEMAWHAMENAGYVPDAAPGRVGVFAGCHMNTYIFTRLAADAEFRESLADSYPGGSLTAEISNDKDYLATRVAYQLNLRGPSVAVQSACSTSLVAISQACENLMARSCDMAISGGVTVTFPQQQGYLHTEDSILSPDGSCRTFDADACGTIFGDGVGAVVLKRLSDAIADRDDIYAVIRGWGVNNDGGDKMGYTAPSVSGQSTAIKLAHRRAGITADTISYVEAHGTGTLVGDPIEVNALTEAFRETTDKKQFCRIGSLKTNVGHLDVAAGVSSVIKTSLALRHRQIPPMLHFKSPNPKIDFANSPFIVNDKLTDWESPTGPRRAGVSAFGVGGTNAHLVIEEAPASESLASPRPCHLIRLSARSLTALDQMSDDLAQHLADNNDLNLADVSHTLQVGRKTFRHKRVVVASDLPEAVELLRSRSPKQAPTVDNRATATPIAFLFPGQGSQHIDMARALYETEPVFAEHLDACAECLTPHLDLDLRTLVFPAADAPPTDRLDQTEIAQPALFMISWALGKWWQSLGVQPTTLIGHSVGEFAAAALAGVMSMEDAARLVALRGRLMQSLPAGSMMAVQLSEERLQPLLPESLEIAAINGPAFCVVSGPSEAVTAFAAEIEAGRHGEGIACRTLRTSHAFHSRMMDAAIEPFEQVVRKIELHPPTIPIVSSVTALPMDAATATDPVYWARQIREPVRFSDAMAALIAQHSGDLVLLEVGPNQALSTLARQQPLDTNRQHVLSSLPHVSQTATDTRFTVTTIGRLWQQGVTLDWTKVYVGELRSRLHLPMYRFERQRYSFETDLQRGKTDRDQNPAASTEKPATSAPKPQPQPSPQPAVEVAAEPPVAQQAATTVPQQPLPTHTTSVAQTVIQQQMQLMNQQMTLLNQTRRT</sequence>
<dbReference type="Gene3D" id="3.30.70.3290">
    <property type="match status" value="1"/>
</dbReference>
<dbReference type="Gene3D" id="3.40.47.10">
    <property type="match status" value="1"/>
</dbReference>
<evidence type="ECO:0000259" key="8">
    <source>
        <dbReference type="PROSITE" id="PS52004"/>
    </source>
</evidence>
<gene>
    <name evidence="9" type="primary">ppsE_1</name>
    <name evidence="9" type="ORF">Mal33_07320</name>
</gene>
<dbReference type="Pfam" id="PF00109">
    <property type="entry name" value="ketoacyl-synt"/>
    <property type="match status" value="1"/>
</dbReference>
<dbReference type="GO" id="GO:0004315">
    <property type="term" value="F:3-oxoacyl-[acyl-carrier-protein] synthase activity"/>
    <property type="evidence" value="ECO:0007669"/>
    <property type="project" value="UniProtKB-EC"/>
</dbReference>
<dbReference type="Pfam" id="PF02801">
    <property type="entry name" value="Ketoacyl-synt_C"/>
    <property type="match status" value="1"/>
</dbReference>
<evidence type="ECO:0000256" key="6">
    <source>
        <dbReference type="ARBA" id="ARBA00023268"/>
    </source>
</evidence>
<dbReference type="Gene3D" id="3.30.70.250">
    <property type="entry name" value="Malonyl-CoA ACP transacylase, ACP-binding"/>
    <property type="match status" value="1"/>
</dbReference>
<dbReference type="InterPro" id="IPR016035">
    <property type="entry name" value="Acyl_Trfase/lysoPLipase"/>
</dbReference>
<evidence type="ECO:0000256" key="7">
    <source>
        <dbReference type="SAM" id="MobiDB-lite"/>
    </source>
</evidence>
<dbReference type="RefSeq" id="WP_145282433.1">
    <property type="nucleotide sequence ID" value="NZ_CP036318.1"/>
</dbReference>
<dbReference type="PROSITE" id="PS52004">
    <property type="entry name" value="KS3_2"/>
    <property type="match status" value="1"/>
</dbReference>
<keyword evidence="1" id="KW-0596">Phosphopantetheine</keyword>
<dbReference type="InterPro" id="IPR014031">
    <property type="entry name" value="Ketoacyl_synth_C"/>
</dbReference>
<dbReference type="EMBL" id="CP036318">
    <property type="protein sequence ID" value="QDV54767.1"/>
    <property type="molecule type" value="Genomic_DNA"/>
</dbReference>
<feature type="compositionally biased region" description="Low complexity" evidence="7">
    <location>
        <begin position="933"/>
        <end position="953"/>
    </location>
</feature>
<dbReference type="AlphaFoldDB" id="A0A518INV3"/>
<dbReference type="InterPro" id="IPR050091">
    <property type="entry name" value="PKS_NRPS_Biosynth_Enz"/>
</dbReference>
<dbReference type="InterPro" id="IPR016036">
    <property type="entry name" value="Malonyl_transacylase_ACP-bd"/>
</dbReference>
<evidence type="ECO:0000313" key="9">
    <source>
        <dbReference type="EMBL" id="QDV54767.1"/>
    </source>
</evidence>
<accession>A0A518INV3</accession>
<dbReference type="InterPro" id="IPR014043">
    <property type="entry name" value="Acyl_transferase_dom"/>
</dbReference>
<keyword evidence="6" id="KW-0511">Multifunctional enzyme</keyword>
<dbReference type="CDD" id="cd00833">
    <property type="entry name" value="PKS"/>
    <property type="match status" value="1"/>
</dbReference>
<dbReference type="SMART" id="SM00827">
    <property type="entry name" value="PKS_AT"/>
    <property type="match status" value="1"/>
</dbReference>
<name>A0A518INV3_9BACT</name>
<dbReference type="InterPro" id="IPR016039">
    <property type="entry name" value="Thiolase-like"/>
</dbReference>
<evidence type="ECO:0000256" key="4">
    <source>
        <dbReference type="ARBA" id="ARBA00022832"/>
    </source>
</evidence>
<dbReference type="InterPro" id="IPR014030">
    <property type="entry name" value="Ketoacyl_synth_N"/>
</dbReference>
<dbReference type="SUPFAM" id="SSF55048">
    <property type="entry name" value="Probable ACP-binding domain of malonyl-CoA ACP transacylase"/>
    <property type="match status" value="1"/>
</dbReference>
<protein>
    <submittedName>
        <fullName evidence="9">Phthiocerol synthesis polyketide synthase type I PpsE</fullName>
        <ecNumber evidence="9">2.3.1.41</ecNumber>
    </submittedName>
</protein>
<keyword evidence="9" id="KW-0012">Acyltransferase</keyword>
<dbReference type="SMART" id="SM00825">
    <property type="entry name" value="PKS_KS"/>
    <property type="match status" value="1"/>
</dbReference>
<dbReference type="PROSITE" id="PS00606">
    <property type="entry name" value="KS3_1"/>
    <property type="match status" value="1"/>
</dbReference>
<organism evidence="9 10">
    <name type="scientific">Rosistilla oblonga</name>
    <dbReference type="NCBI Taxonomy" id="2527990"/>
    <lineage>
        <taxon>Bacteria</taxon>
        <taxon>Pseudomonadati</taxon>
        <taxon>Planctomycetota</taxon>
        <taxon>Planctomycetia</taxon>
        <taxon>Pirellulales</taxon>
        <taxon>Pirellulaceae</taxon>
        <taxon>Rosistilla</taxon>
    </lineage>
</organism>
<evidence type="ECO:0000256" key="1">
    <source>
        <dbReference type="ARBA" id="ARBA00022450"/>
    </source>
</evidence>
<dbReference type="FunFam" id="3.40.47.10:FF:000042">
    <property type="entry name" value="Polyketide synthase Pks13"/>
    <property type="match status" value="1"/>
</dbReference>
<dbReference type="EC" id="2.3.1.41" evidence="9"/>
<keyword evidence="2" id="KW-0597">Phosphoprotein</keyword>
<dbReference type="Pfam" id="PF00698">
    <property type="entry name" value="Acyl_transf_1"/>
    <property type="match status" value="1"/>
</dbReference>
<dbReference type="InterPro" id="IPR001227">
    <property type="entry name" value="Ac_transferase_dom_sf"/>
</dbReference>
<dbReference type="InterPro" id="IPR018201">
    <property type="entry name" value="Ketoacyl_synth_AS"/>
</dbReference>
<dbReference type="GO" id="GO:0004312">
    <property type="term" value="F:fatty acid synthase activity"/>
    <property type="evidence" value="ECO:0007669"/>
    <property type="project" value="TreeGrafter"/>
</dbReference>
<dbReference type="GO" id="GO:0006633">
    <property type="term" value="P:fatty acid biosynthetic process"/>
    <property type="evidence" value="ECO:0007669"/>
    <property type="project" value="InterPro"/>
</dbReference>
<evidence type="ECO:0000256" key="5">
    <source>
        <dbReference type="ARBA" id="ARBA00023098"/>
    </source>
</evidence>
<evidence type="ECO:0000313" key="10">
    <source>
        <dbReference type="Proteomes" id="UP000316770"/>
    </source>
</evidence>
<reference evidence="9 10" key="1">
    <citation type="submission" date="2019-02" db="EMBL/GenBank/DDBJ databases">
        <title>Deep-cultivation of Planctomycetes and their phenomic and genomic characterization uncovers novel biology.</title>
        <authorList>
            <person name="Wiegand S."/>
            <person name="Jogler M."/>
            <person name="Boedeker C."/>
            <person name="Pinto D."/>
            <person name="Vollmers J."/>
            <person name="Rivas-Marin E."/>
            <person name="Kohn T."/>
            <person name="Peeters S.H."/>
            <person name="Heuer A."/>
            <person name="Rast P."/>
            <person name="Oberbeckmann S."/>
            <person name="Bunk B."/>
            <person name="Jeske O."/>
            <person name="Meyerdierks A."/>
            <person name="Storesund J.E."/>
            <person name="Kallscheuer N."/>
            <person name="Luecker S."/>
            <person name="Lage O.M."/>
            <person name="Pohl T."/>
            <person name="Merkel B.J."/>
            <person name="Hornburger P."/>
            <person name="Mueller R.-W."/>
            <person name="Bruemmer F."/>
            <person name="Labrenz M."/>
            <person name="Spormann A.M."/>
            <person name="Op den Camp H."/>
            <person name="Overmann J."/>
            <person name="Amann R."/>
            <person name="Jetten M.S.M."/>
            <person name="Mascher T."/>
            <person name="Medema M.H."/>
            <person name="Devos D.P."/>
            <person name="Kaster A.-K."/>
            <person name="Ovreas L."/>
            <person name="Rohde M."/>
            <person name="Galperin M.Y."/>
            <person name="Jogler C."/>
        </authorList>
    </citation>
    <scope>NUCLEOTIDE SEQUENCE [LARGE SCALE GENOMIC DNA]</scope>
    <source>
        <strain evidence="9 10">Mal33</strain>
    </source>
</reference>
<keyword evidence="4" id="KW-0276">Fatty acid metabolism</keyword>
<feature type="compositionally biased region" description="Basic and acidic residues" evidence="7">
    <location>
        <begin position="898"/>
        <end position="909"/>
    </location>
</feature>
<dbReference type="InterPro" id="IPR020841">
    <property type="entry name" value="PKS_Beta-ketoAc_synthase_dom"/>
</dbReference>
<dbReference type="Proteomes" id="UP000316770">
    <property type="component" value="Chromosome"/>
</dbReference>
<keyword evidence="5" id="KW-0443">Lipid metabolism</keyword>
<feature type="domain" description="Ketosynthase family 3 (KS3)" evidence="8">
    <location>
        <begin position="14"/>
        <end position="443"/>
    </location>
</feature>
<evidence type="ECO:0000256" key="2">
    <source>
        <dbReference type="ARBA" id="ARBA00022553"/>
    </source>
</evidence>
<dbReference type="Pfam" id="PF22621">
    <property type="entry name" value="CurL-like_PKS_C"/>
    <property type="match status" value="1"/>
</dbReference>
<dbReference type="SUPFAM" id="SSF53901">
    <property type="entry name" value="Thiolase-like"/>
    <property type="match status" value="1"/>
</dbReference>
<dbReference type="Gene3D" id="3.40.366.10">
    <property type="entry name" value="Malonyl-Coenzyme A Acyl Carrier Protein, domain 2"/>
    <property type="match status" value="1"/>
</dbReference>
<evidence type="ECO:0000256" key="3">
    <source>
        <dbReference type="ARBA" id="ARBA00022679"/>
    </source>
</evidence>
<dbReference type="PANTHER" id="PTHR43775">
    <property type="entry name" value="FATTY ACID SYNTHASE"/>
    <property type="match status" value="1"/>
</dbReference>
<proteinExistence type="predicted"/>
<feature type="region of interest" description="Disordered" evidence="7">
    <location>
        <begin position="898"/>
        <end position="958"/>
    </location>
</feature>
<keyword evidence="10" id="KW-1185">Reference proteome</keyword>
<dbReference type="SUPFAM" id="SSF52151">
    <property type="entry name" value="FabD/lysophospholipase-like"/>
    <property type="match status" value="1"/>
</dbReference>
<keyword evidence="3 9" id="KW-0808">Transferase</keyword>
<dbReference type="PANTHER" id="PTHR43775:SF51">
    <property type="entry name" value="INACTIVE PHENOLPHTHIOCEROL SYNTHESIS POLYKETIDE SYNTHASE TYPE I PKS1-RELATED"/>
    <property type="match status" value="1"/>
</dbReference>